<dbReference type="InterPro" id="IPR011008">
    <property type="entry name" value="Dimeric_a/b-barrel"/>
</dbReference>
<accession>A0A9D2LHJ2</accession>
<reference evidence="2" key="2">
    <citation type="submission" date="2021-04" db="EMBL/GenBank/DDBJ databases">
        <authorList>
            <person name="Gilroy R."/>
        </authorList>
    </citation>
    <scope>NUCLEOTIDE SEQUENCE</scope>
    <source>
        <strain evidence="2">ChiBcec18-1249</strain>
    </source>
</reference>
<name>A0A9D2LHJ2_9FIRM</name>
<feature type="domain" description="ABM" evidence="1">
    <location>
        <begin position="2"/>
        <end position="94"/>
    </location>
</feature>
<evidence type="ECO:0000259" key="1">
    <source>
        <dbReference type="PROSITE" id="PS51725"/>
    </source>
</evidence>
<keyword evidence="2" id="KW-0503">Monooxygenase</keyword>
<dbReference type="PROSITE" id="PS51725">
    <property type="entry name" value="ABM"/>
    <property type="match status" value="1"/>
</dbReference>
<dbReference type="GO" id="GO:0004497">
    <property type="term" value="F:monooxygenase activity"/>
    <property type="evidence" value="ECO:0007669"/>
    <property type="project" value="UniProtKB-KW"/>
</dbReference>
<organism evidence="2 3">
    <name type="scientific">Candidatus Oscillibacter excrementigallinarum</name>
    <dbReference type="NCBI Taxonomy" id="2838716"/>
    <lineage>
        <taxon>Bacteria</taxon>
        <taxon>Bacillati</taxon>
        <taxon>Bacillota</taxon>
        <taxon>Clostridia</taxon>
        <taxon>Eubacteriales</taxon>
        <taxon>Oscillospiraceae</taxon>
        <taxon>Oscillibacter</taxon>
    </lineage>
</organism>
<evidence type="ECO:0000313" key="3">
    <source>
        <dbReference type="Proteomes" id="UP000823824"/>
    </source>
</evidence>
<sequence>MLTWNVTYHCKPGQREAFYQALCDLGIRANSQQEEGNLKYDYFFAAEAPDDLLLVESWTTPALQQAHCQTEVFGRLQELKAQFCDSVHIDKFDH</sequence>
<dbReference type="Proteomes" id="UP000823824">
    <property type="component" value="Unassembled WGS sequence"/>
</dbReference>
<dbReference type="Pfam" id="PF03992">
    <property type="entry name" value="ABM"/>
    <property type="match status" value="1"/>
</dbReference>
<dbReference type="InterPro" id="IPR007138">
    <property type="entry name" value="ABM_dom"/>
</dbReference>
<reference evidence="2" key="1">
    <citation type="journal article" date="2021" name="PeerJ">
        <title>Extensive microbial diversity within the chicken gut microbiome revealed by metagenomics and culture.</title>
        <authorList>
            <person name="Gilroy R."/>
            <person name="Ravi A."/>
            <person name="Getino M."/>
            <person name="Pursley I."/>
            <person name="Horton D.L."/>
            <person name="Alikhan N.F."/>
            <person name="Baker D."/>
            <person name="Gharbi K."/>
            <person name="Hall N."/>
            <person name="Watson M."/>
            <person name="Adriaenssens E.M."/>
            <person name="Foster-Nyarko E."/>
            <person name="Jarju S."/>
            <person name="Secka A."/>
            <person name="Antonio M."/>
            <person name="Oren A."/>
            <person name="Chaudhuri R.R."/>
            <person name="La Ragione R."/>
            <person name="Hildebrand F."/>
            <person name="Pallen M.J."/>
        </authorList>
    </citation>
    <scope>NUCLEOTIDE SEQUENCE</scope>
    <source>
        <strain evidence="2">ChiBcec18-1249</strain>
    </source>
</reference>
<protein>
    <submittedName>
        <fullName evidence="2">Antibiotic biosynthesis monooxygenase</fullName>
    </submittedName>
</protein>
<dbReference type="EMBL" id="DWZJ01000025">
    <property type="protein sequence ID" value="HJB12734.1"/>
    <property type="molecule type" value="Genomic_DNA"/>
</dbReference>
<dbReference type="SUPFAM" id="SSF54909">
    <property type="entry name" value="Dimeric alpha+beta barrel"/>
    <property type="match status" value="1"/>
</dbReference>
<dbReference type="AlphaFoldDB" id="A0A9D2LHJ2"/>
<gene>
    <name evidence="2" type="ORF">H9787_03355</name>
</gene>
<proteinExistence type="predicted"/>
<comment type="caution">
    <text evidence="2">The sequence shown here is derived from an EMBL/GenBank/DDBJ whole genome shotgun (WGS) entry which is preliminary data.</text>
</comment>
<keyword evidence="2" id="KW-0560">Oxidoreductase</keyword>
<dbReference type="Gene3D" id="3.30.70.100">
    <property type="match status" value="1"/>
</dbReference>
<evidence type="ECO:0000313" key="2">
    <source>
        <dbReference type="EMBL" id="HJB12734.1"/>
    </source>
</evidence>